<organism evidence="2 3">
    <name type="scientific">Panagrellus redivivus</name>
    <name type="common">Microworm</name>
    <dbReference type="NCBI Taxonomy" id="6233"/>
    <lineage>
        <taxon>Eukaryota</taxon>
        <taxon>Metazoa</taxon>
        <taxon>Ecdysozoa</taxon>
        <taxon>Nematoda</taxon>
        <taxon>Chromadorea</taxon>
        <taxon>Rhabditida</taxon>
        <taxon>Tylenchina</taxon>
        <taxon>Panagrolaimomorpha</taxon>
        <taxon>Panagrolaimoidea</taxon>
        <taxon>Panagrolaimidae</taxon>
        <taxon>Panagrellus</taxon>
    </lineage>
</organism>
<feature type="region of interest" description="Disordered" evidence="1">
    <location>
        <begin position="1"/>
        <end position="75"/>
    </location>
</feature>
<reference evidence="3" key="2">
    <citation type="submission" date="2020-10" db="UniProtKB">
        <authorList>
            <consortium name="WormBaseParasite"/>
        </authorList>
    </citation>
    <scope>IDENTIFICATION</scope>
</reference>
<proteinExistence type="predicted"/>
<dbReference type="Proteomes" id="UP000492821">
    <property type="component" value="Unassembled WGS sequence"/>
</dbReference>
<dbReference type="PANTHER" id="PTHR21397:SF2">
    <property type="entry name" value="CHROMATIN COMPLEXES SUBUNIT BAP18"/>
    <property type="match status" value="1"/>
</dbReference>
<sequence>MDRISGLGAPAGGGPSTTTSMYAHQSSTSSPAPHQQYSTASMPGGSAGYHAGPSNPGPSVPPGASPSNADGQLGGASMNKLTEVFMTASFAFQRLGDITMQITASAGNPDEMKWSEKDAERLSQAIKQFADECDKIHTDVRSRTGQMIKTDFKRRTIQVNQQNAANSLIGSYNPNGRSPGPGASTSYGTPMSHYNGMTTLSSMAPTTSTGSYTLAAQKRPGTSIVGGPPKRIISSGGTTFRTINSSSLAGPSGLRGTGGVIRPMGGGTHLRVVHANAAGGEGSQTPSYSGHRLVPANRQLPANQYYEQLDAGSGGGSTSAINPQPQGSARSASVASNASGSGGGPSSSAPVLQQMTSTAASSSAAQY</sequence>
<keyword evidence="2" id="KW-1185">Reference proteome</keyword>
<reference evidence="2" key="1">
    <citation type="journal article" date="2013" name="Genetics">
        <title>The draft genome and transcriptome of Panagrellus redivivus are shaped by the harsh demands of a free-living lifestyle.</title>
        <authorList>
            <person name="Srinivasan J."/>
            <person name="Dillman A.R."/>
            <person name="Macchietto M.G."/>
            <person name="Heikkinen L."/>
            <person name="Lakso M."/>
            <person name="Fracchia K.M."/>
            <person name="Antoshechkin I."/>
            <person name="Mortazavi A."/>
            <person name="Wong G."/>
            <person name="Sternberg P.W."/>
        </authorList>
    </citation>
    <scope>NUCLEOTIDE SEQUENCE [LARGE SCALE GENOMIC DNA]</scope>
    <source>
        <strain evidence="2">MT8872</strain>
    </source>
</reference>
<dbReference type="AlphaFoldDB" id="A0A7E4VRR4"/>
<name>A0A7E4VRR4_PANRE</name>
<evidence type="ECO:0000313" key="3">
    <source>
        <dbReference type="WBParaSite" id="Pan_g23367.t1"/>
    </source>
</evidence>
<evidence type="ECO:0000313" key="2">
    <source>
        <dbReference type="Proteomes" id="UP000492821"/>
    </source>
</evidence>
<feature type="compositionally biased region" description="Pro residues" evidence="1">
    <location>
        <begin position="55"/>
        <end position="64"/>
    </location>
</feature>
<dbReference type="GO" id="GO:0016589">
    <property type="term" value="C:NURF complex"/>
    <property type="evidence" value="ECO:0007669"/>
    <property type="project" value="TreeGrafter"/>
</dbReference>
<dbReference type="PANTHER" id="PTHR21397">
    <property type="entry name" value="CHROMATIN COMPLEXES SUBUNIT BAP18-RELATED"/>
    <property type="match status" value="1"/>
</dbReference>
<feature type="compositionally biased region" description="Low complexity" evidence="1">
    <location>
        <begin position="327"/>
        <end position="339"/>
    </location>
</feature>
<feature type="region of interest" description="Disordered" evidence="1">
    <location>
        <begin position="308"/>
        <end position="367"/>
    </location>
</feature>
<evidence type="ECO:0000256" key="1">
    <source>
        <dbReference type="SAM" id="MobiDB-lite"/>
    </source>
</evidence>
<dbReference type="GO" id="GO:0071339">
    <property type="term" value="C:MLL1 complex"/>
    <property type="evidence" value="ECO:0007669"/>
    <property type="project" value="TreeGrafter"/>
</dbReference>
<accession>A0A7E4VRR4</accession>
<protein>
    <submittedName>
        <fullName evidence="3">Chromatin complexes subunit BAP18</fullName>
    </submittedName>
</protein>
<feature type="compositionally biased region" description="Polar residues" evidence="1">
    <location>
        <begin position="21"/>
        <end position="41"/>
    </location>
</feature>
<feature type="compositionally biased region" description="Low complexity" evidence="1">
    <location>
        <begin position="356"/>
        <end position="367"/>
    </location>
</feature>
<dbReference type="WBParaSite" id="Pan_g23367.t1">
    <property type="protein sequence ID" value="Pan_g23367.t1"/>
    <property type="gene ID" value="Pan_g23367"/>
</dbReference>